<dbReference type="PANTHER" id="PTHR42718">
    <property type="entry name" value="MAJOR FACILITATOR SUPERFAMILY MULTIDRUG TRANSPORTER MFSC"/>
    <property type="match status" value="1"/>
</dbReference>
<keyword evidence="4 7" id="KW-0812">Transmembrane</keyword>
<reference evidence="9 10" key="1">
    <citation type="submission" date="2016-09" db="EMBL/GenBank/DDBJ databases">
        <title>Couchioplanes caeruleus draft genome sequence.</title>
        <authorList>
            <person name="Sheehan J."/>
            <person name="Caffrey P."/>
        </authorList>
    </citation>
    <scope>NUCLEOTIDE SEQUENCE [LARGE SCALE GENOMIC DNA]</scope>
    <source>
        <strain evidence="9 10">DSM 43634</strain>
    </source>
</reference>
<gene>
    <name evidence="9" type="ORF">BG844_32470</name>
</gene>
<comment type="caution">
    <text evidence="9">The sequence shown here is derived from an EMBL/GenBank/DDBJ whole genome shotgun (WGS) entry which is preliminary data.</text>
</comment>
<comment type="subcellular location">
    <subcellularLocation>
        <location evidence="1">Cell membrane</location>
        <topology evidence="1">Multi-pass membrane protein</topology>
    </subcellularLocation>
</comment>
<keyword evidence="6 7" id="KW-0472">Membrane</keyword>
<feature type="domain" description="Major facilitator superfamily (MFS) profile" evidence="8">
    <location>
        <begin position="15"/>
        <end position="473"/>
    </location>
</feature>
<keyword evidence="3" id="KW-1003">Cell membrane</keyword>
<evidence type="ECO:0000256" key="7">
    <source>
        <dbReference type="SAM" id="Phobius"/>
    </source>
</evidence>
<evidence type="ECO:0000313" key="9">
    <source>
        <dbReference type="EMBL" id="OJF10359.1"/>
    </source>
</evidence>
<keyword evidence="5 7" id="KW-1133">Transmembrane helix</keyword>
<feature type="transmembrane region" description="Helical" evidence="7">
    <location>
        <begin position="140"/>
        <end position="161"/>
    </location>
</feature>
<keyword evidence="10" id="KW-1185">Reference proteome</keyword>
<dbReference type="Proteomes" id="UP000182486">
    <property type="component" value="Unassembled WGS sequence"/>
</dbReference>
<dbReference type="CDD" id="cd17321">
    <property type="entry name" value="MFS_MMR_MDR_like"/>
    <property type="match status" value="1"/>
</dbReference>
<feature type="transmembrane region" description="Helical" evidence="7">
    <location>
        <begin position="331"/>
        <end position="352"/>
    </location>
</feature>
<evidence type="ECO:0000256" key="5">
    <source>
        <dbReference type="ARBA" id="ARBA00022989"/>
    </source>
</evidence>
<evidence type="ECO:0000313" key="10">
    <source>
        <dbReference type="Proteomes" id="UP000182486"/>
    </source>
</evidence>
<dbReference type="Pfam" id="PF07690">
    <property type="entry name" value="MFS_1"/>
    <property type="match status" value="1"/>
</dbReference>
<dbReference type="InterPro" id="IPR036259">
    <property type="entry name" value="MFS_trans_sf"/>
</dbReference>
<dbReference type="SUPFAM" id="SSF103473">
    <property type="entry name" value="MFS general substrate transporter"/>
    <property type="match status" value="1"/>
</dbReference>
<dbReference type="PANTHER" id="PTHR42718:SF46">
    <property type="entry name" value="BLR6921 PROTEIN"/>
    <property type="match status" value="1"/>
</dbReference>
<feature type="transmembrane region" description="Helical" evidence="7">
    <location>
        <begin position="300"/>
        <end position="319"/>
    </location>
</feature>
<protein>
    <submittedName>
        <fullName evidence="9">Puromycin resistance protein pur8</fullName>
    </submittedName>
</protein>
<evidence type="ECO:0000256" key="3">
    <source>
        <dbReference type="ARBA" id="ARBA00022475"/>
    </source>
</evidence>
<accession>A0A1K0FBY4</accession>
<dbReference type="Gene3D" id="1.20.1250.20">
    <property type="entry name" value="MFS general substrate transporter like domains"/>
    <property type="match status" value="1"/>
</dbReference>
<dbReference type="GO" id="GO:0022857">
    <property type="term" value="F:transmembrane transporter activity"/>
    <property type="evidence" value="ECO:0007669"/>
    <property type="project" value="InterPro"/>
</dbReference>
<sequence>MTSTSHTGRDHRWLILAVLGLAQLMVVLDVTVVNIALPSAQEALGFSDADRQWLVTAYTLAFGGLLLLAGRIGDLLGRKRIFIVGLVGFALASALGGAAQSLGLLIAARALQGVFGALLAPAALSLLTTTFTDPTERGKAFGIFGAIGVGGGAVGLLLGGALTEYLSWRWCMYINIPIALVAAAGAVPLLSDQARTARVALDLPGTLTATLGLVALVYGFAQAEADGWGATSTLGFIALGVVLLAAFVGVQRRAAHPLLPLRIVLDRARGGAFLALAVNTAALLSVFLFLTYYLQQNLGLSPVMTGLAFLPSPIATALGATQGATRLARRFGARLVIPGGMALAALGMVLLAQLDTQSTYPLSVLPGLVLMSFGLGCVTGLAMGTATAGVEPTHAGAAGAAVNAMQQVGGSLGTALLSTLAVSATADALTGTAQTPQLLTEASVHGYTTAFWVSAALLTLGAAVSAALLHGAQPHGPVGETDSAAPAEPALTH</sequence>
<proteinExistence type="predicted"/>
<evidence type="ECO:0000256" key="4">
    <source>
        <dbReference type="ARBA" id="ARBA00022692"/>
    </source>
</evidence>
<evidence type="ECO:0000256" key="2">
    <source>
        <dbReference type="ARBA" id="ARBA00022448"/>
    </source>
</evidence>
<dbReference type="GO" id="GO:0005886">
    <property type="term" value="C:plasma membrane"/>
    <property type="evidence" value="ECO:0007669"/>
    <property type="project" value="UniProtKB-SubCell"/>
</dbReference>
<dbReference type="EMBL" id="MEIA01000479">
    <property type="protein sequence ID" value="OJF10359.1"/>
    <property type="molecule type" value="Genomic_DNA"/>
</dbReference>
<feature type="transmembrane region" description="Helical" evidence="7">
    <location>
        <begin position="106"/>
        <end position="128"/>
    </location>
</feature>
<dbReference type="InterPro" id="IPR020846">
    <property type="entry name" value="MFS_dom"/>
</dbReference>
<feature type="transmembrane region" description="Helical" evidence="7">
    <location>
        <begin position="271"/>
        <end position="294"/>
    </location>
</feature>
<keyword evidence="2" id="KW-0813">Transport</keyword>
<dbReference type="Gene3D" id="1.20.1720.10">
    <property type="entry name" value="Multidrug resistance protein D"/>
    <property type="match status" value="1"/>
</dbReference>
<evidence type="ECO:0000259" key="8">
    <source>
        <dbReference type="PROSITE" id="PS50850"/>
    </source>
</evidence>
<dbReference type="AlphaFoldDB" id="A0A1K0FBY4"/>
<name>A0A1K0FBY4_9ACTN</name>
<feature type="transmembrane region" description="Helical" evidence="7">
    <location>
        <begin position="52"/>
        <end position="69"/>
    </location>
</feature>
<evidence type="ECO:0000256" key="1">
    <source>
        <dbReference type="ARBA" id="ARBA00004651"/>
    </source>
</evidence>
<feature type="transmembrane region" description="Helical" evidence="7">
    <location>
        <begin position="199"/>
        <end position="221"/>
    </location>
</feature>
<feature type="transmembrane region" description="Helical" evidence="7">
    <location>
        <begin position="364"/>
        <end position="384"/>
    </location>
</feature>
<feature type="transmembrane region" description="Helical" evidence="7">
    <location>
        <begin position="12"/>
        <end position="37"/>
    </location>
</feature>
<dbReference type="PRINTS" id="PR01036">
    <property type="entry name" value="TCRTETB"/>
</dbReference>
<organism evidence="9 10">
    <name type="scientific">Couchioplanes caeruleus subsp. caeruleus</name>
    <dbReference type="NCBI Taxonomy" id="56427"/>
    <lineage>
        <taxon>Bacteria</taxon>
        <taxon>Bacillati</taxon>
        <taxon>Actinomycetota</taxon>
        <taxon>Actinomycetes</taxon>
        <taxon>Micromonosporales</taxon>
        <taxon>Micromonosporaceae</taxon>
        <taxon>Couchioplanes</taxon>
    </lineage>
</organism>
<evidence type="ECO:0000256" key="6">
    <source>
        <dbReference type="ARBA" id="ARBA00023136"/>
    </source>
</evidence>
<dbReference type="InterPro" id="IPR011701">
    <property type="entry name" value="MFS"/>
</dbReference>
<feature type="transmembrane region" description="Helical" evidence="7">
    <location>
        <begin position="167"/>
        <end position="187"/>
    </location>
</feature>
<dbReference type="RefSeq" id="WP_071809235.1">
    <property type="nucleotide sequence ID" value="NZ_MEIA01000479.1"/>
</dbReference>
<feature type="transmembrane region" description="Helical" evidence="7">
    <location>
        <begin position="227"/>
        <end position="250"/>
    </location>
</feature>
<dbReference type="PROSITE" id="PS50850">
    <property type="entry name" value="MFS"/>
    <property type="match status" value="1"/>
</dbReference>
<feature type="transmembrane region" description="Helical" evidence="7">
    <location>
        <begin position="81"/>
        <end position="100"/>
    </location>
</feature>